<evidence type="ECO:0000256" key="1">
    <source>
        <dbReference type="SAM" id="Phobius"/>
    </source>
</evidence>
<protein>
    <submittedName>
        <fullName evidence="2">Uncharacterized protein</fullName>
    </submittedName>
</protein>
<proteinExistence type="predicted"/>
<keyword evidence="1" id="KW-0812">Transmembrane</keyword>
<dbReference type="EMBL" id="GBRH01221368">
    <property type="protein sequence ID" value="JAD76527.1"/>
    <property type="molecule type" value="Transcribed_RNA"/>
</dbReference>
<reference evidence="2" key="1">
    <citation type="submission" date="2014-09" db="EMBL/GenBank/DDBJ databases">
        <authorList>
            <person name="Magalhaes I.L.F."/>
            <person name="Oliveira U."/>
            <person name="Santos F.R."/>
            <person name="Vidigal T.H.D.A."/>
            <person name="Brescovit A.D."/>
            <person name="Santos A.J."/>
        </authorList>
    </citation>
    <scope>NUCLEOTIDE SEQUENCE</scope>
    <source>
        <tissue evidence="2">Shoot tissue taken approximately 20 cm above the soil surface</tissue>
    </source>
</reference>
<sequence>MQLFILLELNNEPKLRPSTMPDAKIDGYFVYDYNLTNLILTDTAFDYLHYSTAMADYHYKILTKFLIHPAPNTFELRLKIEDVTKTNKARQIHIPSIKLIQLYLKPSFDCILFVGYPIVTNALQILYAHIFILYLYLLKFYTFYLSNTYFIIV</sequence>
<evidence type="ECO:0000313" key="2">
    <source>
        <dbReference type="EMBL" id="JAD76527.1"/>
    </source>
</evidence>
<feature type="transmembrane region" description="Helical" evidence="1">
    <location>
        <begin position="125"/>
        <end position="145"/>
    </location>
</feature>
<accession>A0A0A9CYG9</accession>
<dbReference type="AlphaFoldDB" id="A0A0A9CYG9"/>
<name>A0A0A9CYG9_ARUDO</name>
<keyword evidence="1" id="KW-1133">Transmembrane helix</keyword>
<reference evidence="2" key="2">
    <citation type="journal article" date="2015" name="Data Brief">
        <title>Shoot transcriptome of the giant reed, Arundo donax.</title>
        <authorList>
            <person name="Barrero R.A."/>
            <person name="Guerrero F.D."/>
            <person name="Moolhuijzen P."/>
            <person name="Goolsby J.A."/>
            <person name="Tidwell J."/>
            <person name="Bellgard S.E."/>
            <person name="Bellgard M.I."/>
        </authorList>
    </citation>
    <scope>NUCLEOTIDE SEQUENCE</scope>
    <source>
        <tissue evidence="2">Shoot tissue taken approximately 20 cm above the soil surface</tissue>
    </source>
</reference>
<keyword evidence="1" id="KW-0472">Membrane</keyword>
<organism evidence="2">
    <name type="scientific">Arundo donax</name>
    <name type="common">Giant reed</name>
    <name type="synonym">Donax arundinaceus</name>
    <dbReference type="NCBI Taxonomy" id="35708"/>
    <lineage>
        <taxon>Eukaryota</taxon>
        <taxon>Viridiplantae</taxon>
        <taxon>Streptophyta</taxon>
        <taxon>Embryophyta</taxon>
        <taxon>Tracheophyta</taxon>
        <taxon>Spermatophyta</taxon>
        <taxon>Magnoliopsida</taxon>
        <taxon>Liliopsida</taxon>
        <taxon>Poales</taxon>
        <taxon>Poaceae</taxon>
        <taxon>PACMAD clade</taxon>
        <taxon>Arundinoideae</taxon>
        <taxon>Arundineae</taxon>
        <taxon>Arundo</taxon>
    </lineage>
</organism>